<keyword evidence="2" id="KW-1185">Reference proteome</keyword>
<evidence type="ECO:0000313" key="1">
    <source>
        <dbReference type="EMBL" id="RIJ30693.1"/>
    </source>
</evidence>
<dbReference type="AlphaFoldDB" id="A0A399RJG5"/>
<accession>A0A399RJG5</accession>
<organism evidence="1 2">
    <name type="scientific">Henriciella mobilis</name>
    <dbReference type="NCBI Taxonomy" id="2305467"/>
    <lineage>
        <taxon>Bacteria</taxon>
        <taxon>Pseudomonadati</taxon>
        <taxon>Pseudomonadota</taxon>
        <taxon>Alphaproteobacteria</taxon>
        <taxon>Hyphomonadales</taxon>
        <taxon>Hyphomonadaceae</taxon>
        <taxon>Henriciella</taxon>
    </lineage>
</organism>
<evidence type="ECO:0008006" key="3">
    <source>
        <dbReference type="Google" id="ProtNLM"/>
    </source>
</evidence>
<dbReference type="Proteomes" id="UP000266385">
    <property type="component" value="Unassembled WGS sequence"/>
</dbReference>
<proteinExistence type="predicted"/>
<sequence length="178" mass="18254">MFMPAYDDPLAAASWSWQDASMIRSLLIAGLLASGAAACTTAKPYGPASSPSAQGYLVQPIESNRFRVSYTALSSDDARRYALRRAAEVTFENGGQWFRVVRSTTDTEHSGGGGSSVSVGGSSGSYGSGVGVGVGIGFPVAGGSEKTTESLEIVIGTGDKPDEPDVYDASSVLANITG</sequence>
<gene>
    <name evidence="1" type="ORF">D1223_08745</name>
</gene>
<dbReference type="EMBL" id="QWFX01000006">
    <property type="protein sequence ID" value="RIJ30693.1"/>
    <property type="molecule type" value="Genomic_DNA"/>
</dbReference>
<protein>
    <recommendedName>
        <fullName evidence="3">Lipoprotein</fullName>
    </recommendedName>
</protein>
<comment type="caution">
    <text evidence="1">The sequence shown here is derived from an EMBL/GenBank/DDBJ whole genome shotgun (WGS) entry which is preliminary data.</text>
</comment>
<evidence type="ECO:0000313" key="2">
    <source>
        <dbReference type="Proteomes" id="UP000266385"/>
    </source>
</evidence>
<name>A0A399RJG5_9PROT</name>
<reference evidence="1 2" key="1">
    <citation type="submission" date="2018-08" db="EMBL/GenBank/DDBJ databases">
        <title>Henriciella mobilis sp. nov., isolated from seawater.</title>
        <authorList>
            <person name="Cheng H."/>
            <person name="Wu Y.-H."/>
            <person name="Xu X.-W."/>
            <person name="Guo L.-L."/>
        </authorList>
    </citation>
    <scope>NUCLEOTIDE SEQUENCE [LARGE SCALE GENOMIC DNA]</scope>
    <source>
        <strain evidence="1 2">JN25</strain>
    </source>
</reference>
<dbReference type="NCBIfam" id="NF047637">
    <property type="entry name" value="lipo_CC0125"/>
    <property type="match status" value="1"/>
</dbReference>